<proteinExistence type="predicted"/>
<feature type="compositionally biased region" description="Polar residues" evidence="1">
    <location>
        <begin position="67"/>
        <end position="77"/>
    </location>
</feature>
<dbReference type="Pfam" id="PF00786">
    <property type="entry name" value="PBD"/>
    <property type="match status" value="1"/>
</dbReference>
<dbReference type="Proteomes" id="UP000504607">
    <property type="component" value="Chromosome 11"/>
</dbReference>
<name>A0A6I9RXU1_ELAGV</name>
<accession>A0A6I9RXU1</accession>
<organism evidence="3 4">
    <name type="scientific">Elaeis guineensis var. tenera</name>
    <name type="common">Oil palm</name>
    <dbReference type="NCBI Taxonomy" id="51953"/>
    <lineage>
        <taxon>Eukaryota</taxon>
        <taxon>Viridiplantae</taxon>
        <taxon>Streptophyta</taxon>
        <taxon>Embryophyta</taxon>
        <taxon>Tracheophyta</taxon>
        <taxon>Spermatophyta</taxon>
        <taxon>Magnoliopsida</taxon>
        <taxon>Liliopsida</taxon>
        <taxon>Arecaceae</taxon>
        <taxon>Arecoideae</taxon>
        <taxon>Cocoseae</taxon>
        <taxon>Elaeidinae</taxon>
        <taxon>Elaeis</taxon>
    </lineage>
</organism>
<dbReference type="KEGG" id="egu:105054483"/>
<evidence type="ECO:0000313" key="5">
    <source>
        <dbReference type="RefSeq" id="XP_029123262.1"/>
    </source>
</evidence>
<feature type="compositionally biased region" description="Basic and acidic residues" evidence="1">
    <location>
        <begin position="129"/>
        <end position="139"/>
    </location>
</feature>
<feature type="compositionally biased region" description="Low complexity" evidence="1">
    <location>
        <begin position="173"/>
        <end position="185"/>
    </location>
</feature>
<dbReference type="InterPro" id="IPR036936">
    <property type="entry name" value="CRIB_dom_sf"/>
</dbReference>
<dbReference type="SMART" id="SM00285">
    <property type="entry name" value="PBD"/>
    <property type="match status" value="1"/>
</dbReference>
<protein>
    <submittedName>
        <fullName evidence="4 5">CRIB domain-containing protein RIC7</fullName>
    </submittedName>
</protein>
<dbReference type="InterPro" id="IPR000095">
    <property type="entry name" value="CRIB_dom"/>
</dbReference>
<reference evidence="4 5" key="1">
    <citation type="submission" date="2025-04" db="UniProtKB">
        <authorList>
            <consortium name="RefSeq"/>
        </authorList>
    </citation>
    <scope>IDENTIFICATION</scope>
</reference>
<sequence length="223" mass="24315">MKRGFLKPLRYISQMFDGKEQEMQIGFPTDVKHVAHIGWDGPNMNAPSWMKDFHSAPIGTIGPDGNANPTAWGSQDFNAGIDDNPSGEMMPRRSRRSGEPTMGESPDNASRHRHSRRHQSESTVSVDSFNREQPSDGSRRGSRRSRKKDGDSAAAVGGDLPAIPKQSRRRSKGSGSVSSGDSIRASRSKNPASASENVTQERATRPPSSGNRKPAVEGEDYLI</sequence>
<dbReference type="CDD" id="cd00132">
    <property type="entry name" value="CRIB"/>
    <property type="match status" value="1"/>
</dbReference>
<dbReference type="RefSeq" id="XP_029123262.1">
    <property type="nucleotide sequence ID" value="XM_029267429.1"/>
</dbReference>
<feature type="domain" description="CRIB" evidence="2">
    <location>
        <begin position="25"/>
        <end position="38"/>
    </location>
</feature>
<dbReference type="PANTHER" id="PTHR46325:SF20">
    <property type="entry name" value="CRIB DOMAIN-CONTAINING PROTEIN RIC10"/>
    <property type="match status" value="1"/>
</dbReference>
<evidence type="ECO:0000256" key="1">
    <source>
        <dbReference type="SAM" id="MobiDB-lite"/>
    </source>
</evidence>
<gene>
    <name evidence="4 5" type="primary">LOC105054483</name>
</gene>
<dbReference type="OrthoDB" id="4206278at2759"/>
<evidence type="ECO:0000259" key="2">
    <source>
        <dbReference type="PROSITE" id="PS50108"/>
    </source>
</evidence>
<dbReference type="PROSITE" id="PS50108">
    <property type="entry name" value="CRIB"/>
    <property type="match status" value="1"/>
</dbReference>
<feature type="compositionally biased region" description="Polar residues" evidence="1">
    <location>
        <begin position="189"/>
        <end position="211"/>
    </location>
</feature>
<evidence type="ECO:0000313" key="4">
    <source>
        <dbReference type="RefSeq" id="XP_010934311.1"/>
    </source>
</evidence>
<dbReference type="GeneID" id="105054483"/>
<dbReference type="RefSeq" id="XP_010934311.1">
    <property type="nucleotide sequence ID" value="XM_010936009.3"/>
</dbReference>
<feature type="region of interest" description="Disordered" evidence="1">
    <location>
        <begin position="60"/>
        <end position="223"/>
    </location>
</feature>
<dbReference type="AlphaFoldDB" id="A0A6I9RXU1"/>
<dbReference type="Gene3D" id="3.90.810.10">
    <property type="entry name" value="CRIB domain"/>
    <property type="match status" value="1"/>
</dbReference>
<dbReference type="PANTHER" id="PTHR46325">
    <property type="entry name" value="CRIB DOMAIN-CONTAINING PROTEIN RIC8"/>
    <property type="match status" value="1"/>
</dbReference>
<evidence type="ECO:0000313" key="3">
    <source>
        <dbReference type="Proteomes" id="UP000504607"/>
    </source>
</evidence>
<keyword evidence="3" id="KW-1185">Reference proteome</keyword>